<dbReference type="AlphaFoldDB" id="A0A0C2X6P1"/>
<dbReference type="HOGENOM" id="CLU_034394_1_1_1"/>
<dbReference type="InterPro" id="IPR050055">
    <property type="entry name" value="EF-Tu_GTPase"/>
</dbReference>
<dbReference type="PANTHER" id="PTHR43721:SF9">
    <property type="entry name" value="GTP-BINDING PROTEIN 1"/>
    <property type="match status" value="1"/>
</dbReference>
<protein>
    <submittedName>
        <fullName evidence="2">Uncharacterized protein</fullName>
    </submittedName>
</protein>
<reference evidence="2 3" key="1">
    <citation type="submission" date="2014-04" db="EMBL/GenBank/DDBJ databases">
        <authorList>
            <consortium name="DOE Joint Genome Institute"/>
            <person name="Kuo A."/>
            <person name="Zuccaro A."/>
            <person name="Kohler A."/>
            <person name="Nagy L.G."/>
            <person name="Floudas D."/>
            <person name="Copeland A."/>
            <person name="Barry K.W."/>
            <person name="Cichocki N."/>
            <person name="Veneault-Fourrey C."/>
            <person name="LaButti K."/>
            <person name="Lindquist E.A."/>
            <person name="Lipzen A."/>
            <person name="Lundell T."/>
            <person name="Morin E."/>
            <person name="Murat C."/>
            <person name="Sun H."/>
            <person name="Tunlid A."/>
            <person name="Henrissat B."/>
            <person name="Grigoriev I.V."/>
            <person name="Hibbett D.S."/>
            <person name="Martin F."/>
            <person name="Nordberg H.P."/>
            <person name="Cantor M.N."/>
            <person name="Hua S.X."/>
        </authorList>
    </citation>
    <scope>NUCLEOTIDE SEQUENCE [LARGE SCALE GENOMIC DNA]</scope>
    <source>
        <strain evidence="2 3">MAFF 305830</strain>
    </source>
</reference>
<evidence type="ECO:0000313" key="3">
    <source>
        <dbReference type="Proteomes" id="UP000054097"/>
    </source>
</evidence>
<feature type="region of interest" description="Disordered" evidence="1">
    <location>
        <begin position="256"/>
        <end position="275"/>
    </location>
</feature>
<feature type="compositionally biased region" description="Polar residues" evidence="1">
    <location>
        <begin position="195"/>
        <end position="206"/>
    </location>
</feature>
<dbReference type="OrthoDB" id="248233at2759"/>
<organism evidence="2 3">
    <name type="scientific">Serendipita vermifera MAFF 305830</name>
    <dbReference type="NCBI Taxonomy" id="933852"/>
    <lineage>
        <taxon>Eukaryota</taxon>
        <taxon>Fungi</taxon>
        <taxon>Dikarya</taxon>
        <taxon>Basidiomycota</taxon>
        <taxon>Agaricomycotina</taxon>
        <taxon>Agaricomycetes</taxon>
        <taxon>Sebacinales</taxon>
        <taxon>Serendipitaceae</taxon>
        <taxon>Serendipita</taxon>
    </lineage>
</organism>
<dbReference type="GO" id="GO:0003746">
    <property type="term" value="F:translation elongation factor activity"/>
    <property type="evidence" value="ECO:0007669"/>
    <property type="project" value="TreeGrafter"/>
</dbReference>
<accession>A0A0C2X6P1</accession>
<feature type="compositionally biased region" description="Acidic residues" evidence="1">
    <location>
        <begin position="179"/>
        <end position="189"/>
    </location>
</feature>
<keyword evidence="3" id="KW-1185">Reference proteome</keyword>
<dbReference type="EMBL" id="KN824318">
    <property type="protein sequence ID" value="KIM24962.1"/>
    <property type="molecule type" value="Genomic_DNA"/>
</dbReference>
<sequence length="494" mass="53899">MQRDKIIETLHARAPSPWDKFSTSPSPHSDGLEIEMRRSDGIPRLAPEVEQGNVEYKLILMNPTPERLQRLVTQLNWRLMEGNGEAYYQLGVADSGELIGLSKREMEATLETLENMAGELGASVIINREIEVRGHFNASLALESINGISGKDMNGMISSSSASSLSTSVVSENVATDPETSEAEAESEHDENAADSPTNSSPNGTTAVIGVEEDPDEIIVRSAPVPITPSFLRRQRDNNHAASRTKVKERTLMPQDFSPFTDIPRSLTIKDEDGDDDDELGVFGFSDLRGSLAAVSTSLDPNLPPKSKTSKPPKVAKQPKGAKPPIIPLATKTPEQVAQKLAERREKRDKRREERRRALMDPVYDHANLVTQDGTSGGINYESIVREYDDHEQNMDDSGDQWNGTIASPSETLMSSLVTLKPDKDKAIITGVGDLEVESGSRKEAVSPAGDSGISEPRLIVEALVVRKAGFGRGYVDLSQFDSELAHLPSFSLS</sequence>
<dbReference type="PANTHER" id="PTHR43721">
    <property type="entry name" value="ELONGATION FACTOR TU-RELATED"/>
    <property type="match status" value="1"/>
</dbReference>
<evidence type="ECO:0000313" key="2">
    <source>
        <dbReference type="EMBL" id="KIM24962.1"/>
    </source>
</evidence>
<gene>
    <name evidence="2" type="ORF">M408DRAFT_331439</name>
</gene>
<proteinExistence type="predicted"/>
<name>A0A0C2X6P1_SERVB</name>
<evidence type="ECO:0000256" key="1">
    <source>
        <dbReference type="SAM" id="MobiDB-lite"/>
    </source>
</evidence>
<reference evidence="3" key="2">
    <citation type="submission" date="2015-01" db="EMBL/GenBank/DDBJ databases">
        <title>Evolutionary Origins and Diversification of the Mycorrhizal Mutualists.</title>
        <authorList>
            <consortium name="DOE Joint Genome Institute"/>
            <consortium name="Mycorrhizal Genomics Consortium"/>
            <person name="Kohler A."/>
            <person name="Kuo A."/>
            <person name="Nagy L.G."/>
            <person name="Floudas D."/>
            <person name="Copeland A."/>
            <person name="Barry K.W."/>
            <person name="Cichocki N."/>
            <person name="Veneault-Fourrey C."/>
            <person name="LaButti K."/>
            <person name="Lindquist E.A."/>
            <person name="Lipzen A."/>
            <person name="Lundell T."/>
            <person name="Morin E."/>
            <person name="Murat C."/>
            <person name="Riley R."/>
            <person name="Ohm R."/>
            <person name="Sun H."/>
            <person name="Tunlid A."/>
            <person name="Henrissat B."/>
            <person name="Grigoriev I.V."/>
            <person name="Hibbett D.S."/>
            <person name="Martin F."/>
        </authorList>
    </citation>
    <scope>NUCLEOTIDE SEQUENCE [LARGE SCALE GENOMIC DNA]</scope>
    <source>
        <strain evidence="3">MAFF 305830</strain>
    </source>
</reference>
<feature type="region of interest" description="Disordered" evidence="1">
    <location>
        <begin position="168"/>
        <end position="208"/>
    </location>
</feature>
<feature type="region of interest" description="Disordered" evidence="1">
    <location>
        <begin position="296"/>
        <end position="332"/>
    </location>
</feature>
<dbReference type="Proteomes" id="UP000054097">
    <property type="component" value="Unassembled WGS sequence"/>
</dbReference>